<accession>A0AAF0QZQ8</accession>
<dbReference type="PANTHER" id="PTHR45835">
    <property type="entry name" value="YALI0A06105P"/>
    <property type="match status" value="1"/>
</dbReference>
<protein>
    <recommendedName>
        <fullName evidence="1">Tf2-1-like SH3-like domain-containing protein</fullName>
    </recommendedName>
</protein>
<evidence type="ECO:0000313" key="2">
    <source>
        <dbReference type="EMBL" id="WMV29456.1"/>
    </source>
</evidence>
<gene>
    <name evidence="2" type="ORF">MTR67_022841</name>
</gene>
<dbReference type="Proteomes" id="UP001234989">
    <property type="component" value="Chromosome 5"/>
</dbReference>
<proteinExistence type="predicted"/>
<dbReference type="AlphaFoldDB" id="A0AAF0QZQ8"/>
<dbReference type="EMBL" id="CP133616">
    <property type="protein sequence ID" value="WMV29456.1"/>
    <property type="molecule type" value="Genomic_DNA"/>
</dbReference>
<dbReference type="InterPro" id="IPR056924">
    <property type="entry name" value="SH3_Tf2-1"/>
</dbReference>
<name>A0AAF0QZQ8_SOLVR</name>
<keyword evidence="3" id="KW-1185">Reference proteome</keyword>
<organism evidence="2 3">
    <name type="scientific">Solanum verrucosum</name>
    <dbReference type="NCBI Taxonomy" id="315347"/>
    <lineage>
        <taxon>Eukaryota</taxon>
        <taxon>Viridiplantae</taxon>
        <taxon>Streptophyta</taxon>
        <taxon>Embryophyta</taxon>
        <taxon>Tracheophyta</taxon>
        <taxon>Spermatophyta</taxon>
        <taxon>Magnoliopsida</taxon>
        <taxon>eudicotyledons</taxon>
        <taxon>Gunneridae</taxon>
        <taxon>Pentapetalae</taxon>
        <taxon>asterids</taxon>
        <taxon>lamiids</taxon>
        <taxon>Solanales</taxon>
        <taxon>Solanaceae</taxon>
        <taxon>Solanoideae</taxon>
        <taxon>Solaneae</taxon>
        <taxon>Solanum</taxon>
    </lineage>
</organism>
<reference evidence="2" key="1">
    <citation type="submission" date="2023-08" db="EMBL/GenBank/DDBJ databases">
        <title>A de novo genome assembly of Solanum verrucosum Schlechtendal, a Mexican diploid species geographically isolated from the other diploid A-genome species in potato relatives.</title>
        <authorList>
            <person name="Hosaka K."/>
        </authorList>
    </citation>
    <scope>NUCLEOTIDE SEQUENCE</scope>
    <source>
        <tissue evidence="2">Young leaves</tissue>
    </source>
</reference>
<dbReference type="PANTHER" id="PTHR45835:SF108">
    <property type="entry name" value="INTEGRASE ZINC-BINDING DOMAIN-CONTAINING PROTEIN"/>
    <property type="match status" value="1"/>
</dbReference>
<dbReference type="Pfam" id="PF24626">
    <property type="entry name" value="SH3_Tf2-1"/>
    <property type="match status" value="1"/>
</dbReference>
<sequence length="148" mass="17153">MDAMVGLLKTLGKYESIWVIVDRYHSNIGMAPFEELYERGYRSPIGWFETSDVKPLGVDLVRKVQEKVRSIQTKLLATQNRQKKYVDHTVRDMTFQILDSVRLVAYMIAQPPNLSGVHPVFHVSMLKRYYGNGDYIINWDSIALDKDL</sequence>
<evidence type="ECO:0000313" key="3">
    <source>
        <dbReference type="Proteomes" id="UP001234989"/>
    </source>
</evidence>
<feature type="domain" description="Tf2-1-like SH3-like" evidence="1">
    <location>
        <begin position="94"/>
        <end position="129"/>
    </location>
</feature>
<evidence type="ECO:0000259" key="1">
    <source>
        <dbReference type="Pfam" id="PF24626"/>
    </source>
</evidence>